<feature type="region of interest" description="Disordered" evidence="7">
    <location>
        <begin position="40"/>
        <end position="60"/>
    </location>
</feature>
<dbReference type="PANTHER" id="PTHR19836">
    <property type="entry name" value="30S RIBOSOMAL PROTEIN S14"/>
    <property type="match status" value="1"/>
</dbReference>
<reference evidence="12 14" key="2">
    <citation type="submission" date="2020-03" db="EMBL/GenBank/DDBJ databases">
        <title>Characterization of ganglioside-mimicking enterococci.</title>
        <authorList>
            <person name="Patry R.T."/>
            <person name="Nothaft H."/>
            <person name="Bridger R."/>
            <person name="Shajahan A."/>
            <person name="Huynh S."/>
            <person name="Sanchez S."/>
            <person name="Azadi P."/>
            <person name="Cooper K."/>
            <person name="Miller W.G."/>
            <person name="Parker C.T."/>
            <person name="Wells L."/>
            <person name="Szymanski C.M."/>
        </authorList>
    </citation>
    <scope>NUCLEOTIDE SEQUENCE [LARGE SCALE GENOMIC DNA]</scope>
    <source>
        <strain evidence="12 14">EGM181</strain>
    </source>
</reference>
<dbReference type="GeneID" id="93222244"/>
<protein>
    <recommendedName>
        <fullName evidence="5 6">Small ribosomal subunit protein uS14</fullName>
    </recommendedName>
</protein>
<keyword evidence="4 6" id="KW-0687">Ribonucleoprotein</keyword>
<dbReference type="Proteomes" id="UP000439965">
    <property type="component" value="Unassembled WGS sequence"/>
</dbReference>
<reference evidence="10" key="4">
    <citation type="submission" date="2023-03" db="EMBL/GenBank/DDBJ databases">
        <authorList>
            <person name="Shen W."/>
            <person name="Cai J."/>
        </authorList>
    </citation>
    <scope>NUCLEOTIDE SEQUENCE</scope>
    <source>
        <strain evidence="10">K69-2</strain>
    </source>
</reference>
<proteinExistence type="inferred from homology"/>
<dbReference type="InterPro" id="IPR001209">
    <property type="entry name" value="Ribosomal_uS14"/>
</dbReference>
<dbReference type="InterPro" id="IPR043140">
    <property type="entry name" value="Ribosomal_uS14_sf"/>
</dbReference>
<dbReference type="GO" id="GO:0003735">
    <property type="term" value="F:structural constituent of ribosome"/>
    <property type="evidence" value="ECO:0007669"/>
    <property type="project" value="InterPro"/>
</dbReference>
<dbReference type="AlphaFoldDB" id="A0A2K3QWZ8"/>
<dbReference type="GO" id="GO:0006412">
    <property type="term" value="P:translation"/>
    <property type="evidence" value="ECO:0007669"/>
    <property type="project" value="UniProtKB-UniRule"/>
</dbReference>
<dbReference type="EMBL" id="CP050485">
    <property type="protein sequence ID" value="QOG26211.1"/>
    <property type="molecule type" value="Genomic_DNA"/>
</dbReference>
<dbReference type="EMBL" id="WVTI01000004">
    <property type="protein sequence ID" value="MXS25824.1"/>
    <property type="molecule type" value="Genomic_DNA"/>
</dbReference>
<feature type="compositionally biased region" description="Basic and acidic residues" evidence="7">
    <location>
        <begin position="49"/>
        <end position="58"/>
    </location>
</feature>
<evidence type="ECO:0000256" key="6">
    <source>
        <dbReference type="HAMAP-Rule" id="MF_00537"/>
    </source>
</evidence>
<dbReference type="EMBL" id="JASUBT010000007">
    <property type="protein sequence ID" value="MDL4936289.1"/>
    <property type="molecule type" value="Genomic_DNA"/>
</dbReference>
<evidence type="ECO:0000313" key="11">
    <source>
        <dbReference type="EMBL" id="MXS25824.1"/>
    </source>
</evidence>
<keyword evidence="3 6" id="KW-0689">Ribosomal protein</keyword>
<comment type="similarity">
    <text evidence="1 6">Belongs to the universal ribosomal protein uS14 family.</text>
</comment>
<dbReference type="EMBL" id="JARPZN010000006">
    <property type="protein sequence ID" value="MDT2690538.1"/>
    <property type="molecule type" value="Genomic_DNA"/>
</dbReference>
<evidence type="ECO:0000256" key="1">
    <source>
        <dbReference type="ARBA" id="ARBA00009083"/>
    </source>
</evidence>
<evidence type="ECO:0000256" key="4">
    <source>
        <dbReference type="ARBA" id="ARBA00023274"/>
    </source>
</evidence>
<evidence type="ECO:0000313" key="8">
    <source>
        <dbReference type="EMBL" id="MBA0971795.1"/>
    </source>
</evidence>
<dbReference type="Proteomes" id="UP001241571">
    <property type="component" value="Unassembled WGS sequence"/>
</dbReference>
<dbReference type="InterPro" id="IPR023036">
    <property type="entry name" value="Ribosomal_uS14_bac/plastid"/>
</dbReference>
<evidence type="ECO:0000256" key="3">
    <source>
        <dbReference type="ARBA" id="ARBA00022980"/>
    </source>
</evidence>
<evidence type="ECO:0000313" key="17">
    <source>
        <dbReference type="Proteomes" id="UP001241571"/>
    </source>
</evidence>
<name>A0A2K3QWZ8_ENTGA</name>
<dbReference type="HAMAP" id="MF_00537">
    <property type="entry name" value="Ribosomal_uS14_1"/>
    <property type="match status" value="1"/>
</dbReference>
<evidence type="ECO:0000313" key="12">
    <source>
        <dbReference type="EMBL" id="QOG26211.1"/>
    </source>
</evidence>
<reference evidence="8 15" key="3">
    <citation type="submission" date="2020-06" db="EMBL/GenBank/DDBJ databases">
        <title>Crossreactivity between MHC class I-restricted antigens from cancer cells and an enterococcal bacteriophage.</title>
        <authorList>
            <person name="Fluckiger A."/>
            <person name="Daillere R."/>
            <person name="Sassi M."/>
            <person name="Cattoir V."/>
            <person name="Kroemer G."/>
            <person name="Zitvogel L."/>
        </authorList>
    </citation>
    <scope>NUCLEOTIDE SEQUENCE [LARGE SCALE GENOMIC DNA]</scope>
    <source>
        <strain evidence="8 15">EG4</strain>
    </source>
</reference>
<evidence type="ECO:0000313" key="10">
    <source>
        <dbReference type="EMBL" id="MDT2690538.1"/>
    </source>
</evidence>
<dbReference type="NCBIfam" id="NF006477">
    <property type="entry name" value="PRK08881.1"/>
    <property type="match status" value="1"/>
</dbReference>
<evidence type="ECO:0000313" key="16">
    <source>
        <dbReference type="Proteomes" id="UP001183682"/>
    </source>
</evidence>
<dbReference type="Proteomes" id="UP000571857">
    <property type="component" value="Unassembled WGS sequence"/>
</dbReference>
<keyword evidence="6" id="KW-0694">RNA-binding</keyword>
<dbReference type="Proteomes" id="UP001183682">
    <property type="component" value="Unassembled WGS sequence"/>
</dbReference>
<dbReference type="Pfam" id="PF00253">
    <property type="entry name" value="Ribosomal_S14"/>
    <property type="match status" value="1"/>
</dbReference>
<comment type="subunit">
    <text evidence="6">Part of the 30S ribosomal subunit. Contacts proteins S3 and S10.</text>
</comment>
<evidence type="ECO:0000256" key="7">
    <source>
        <dbReference type="SAM" id="MobiDB-lite"/>
    </source>
</evidence>
<evidence type="ECO:0000256" key="5">
    <source>
        <dbReference type="ARBA" id="ARBA00035167"/>
    </source>
</evidence>
<dbReference type="GO" id="GO:0005737">
    <property type="term" value="C:cytoplasm"/>
    <property type="evidence" value="ECO:0007669"/>
    <property type="project" value="UniProtKB-ARBA"/>
</dbReference>
<dbReference type="RefSeq" id="WP_003128701.1">
    <property type="nucleotide sequence ID" value="NZ_BSYC01000002.1"/>
</dbReference>
<dbReference type="SUPFAM" id="SSF57716">
    <property type="entry name" value="Glucocorticoid receptor-like (DNA-binding domain)"/>
    <property type="match status" value="1"/>
</dbReference>
<dbReference type="Proteomes" id="UP000516696">
    <property type="component" value="Chromosome"/>
</dbReference>
<keyword evidence="2 6" id="KW-0699">rRNA-binding</keyword>
<evidence type="ECO:0000256" key="2">
    <source>
        <dbReference type="ARBA" id="ARBA00022730"/>
    </source>
</evidence>
<dbReference type="Gene3D" id="4.10.830.10">
    <property type="entry name" value="30s Ribosomal Protein S14, Chain N"/>
    <property type="match status" value="1"/>
</dbReference>
<evidence type="ECO:0000313" key="9">
    <source>
        <dbReference type="EMBL" id="MDL4936289.1"/>
    </source>
</evidence>
<dbReference type="GO" id="GO:0015935">
    <property type="term" value="C:small ribosomal subunit"/>
    <property type="evidence" value="ECO:0007669"/>
    <property type="project" value="TreeGrafter"/>
</dbReference>
<reference evidence="9 17" key="5">
    <citation type="submission" date="2023-06" db="EMBL/GenBank/DDBJ databases">
        <title>Acute promotion of culturable opportunistic pathogens and persistent increase of antibiotic resistance following antibiotic exposure in mouse gut microbiota.</title>
        <authorList>
            <person name="Li L."/>
            <person name="Wang B."/>
            <person name="Sun Y."/>
            <person name="Wang M."/>
            <person name="Xu H."/>
        </authorList>
    </citation>
    <scope>NUCLEOTIDE SEQUENCE [LARGE SCALE GENOMIC DNA]</scope>
    <source>
        <strain evidence="9 17">CRI2_2</strain>
    </source>
</reference>
<dbReference type="EMBL" id="JABXJK010000013">
    <property type="protein sequence ID" value="MBA0971795.1"/>
    <property type="molecule type" value="Genomic_DNA"/>
</dbReference>
<evidence type="ECO:0000313" key="13">
    <source>
        <dbReference type="Proteomes" id="UP000439965"/>
    </source>
</evidence>
<reference evidence="11 13" key="1">
    <citation type="submission" date="2019-04" db="EMBL/GenBank/DDBJ databases">
        <title>Step-wise assembly of the neonatal virome modulated by breast feeding.</title>
        <authorList>
            <person name="Liang G."/>
            <person name="Bushman F."/>
        </authorList>
    </citation>
    <scope>NUCLEOTIDE SEQUENCE [LARGE SCALE GENOMIC DNA]</scope>
    <source>
        <strain evidence="11 13">E3404</strain>
    </source>
</reference>
<evidence type="ECO:0000313" key="15">
    <source>
        <dbReference type="Proteomes" id="UP000571857"/>
    </source>
</evidence>
<comment type="function">
    <text evidence="6">Binds 16S rRNA, required for the assembly of 30S particles and may also be responsible for determining the conformation of the 16S rRNA at the A site.</text>
</comment>
<sequence>MAKKSKQAKAKKQAAMIEQYAEIRYQLKQAKDYQALAKLPKDSNPNRLKNRDMTDGRPRGYMRKFGLSRITFRQLAHEGKLPGVKKASW</sequence>
<dbReference type="GO" id="GO:0019843">
    <property type="term" value="F:rRNA binding"/>
    <property type="evidence" value="ECO:0007669"/>
    <property type="project" value="UniProtKB-UniRule"/>
</dbReference>
<accession>A0A2K3QWZ8</accession>
<dbReference type="PANTHER" id="PTHR19836:SF19">
    <property type="entry name" value="SMALL RIBOSOMAL SUBUNIT PROTEIN US14M"/>
    <property type="match status" value="1"/>
</dbReference>
<evidence type="ECO:0000313" key="14">
    <source>
        <dbReference type="Proteomes" id="UP000516696"/>
    </source>
</evidence>
<organism evidence="10 16">
    <name type="scientific">Enterococcus gallinarum</name>
    <dbReference type="NCBI Taxonomy" id="1353"/>
    <lineage>
        <taxon>Bacteria</taxon>
        <taxon>Bacillati</taxon>
        <taxon>Bacillota</taxon>
        <taxon>Bacilli</taxon>
        <taxon>Lactobacillales</taxon>
        <taxon>Enterococcaceae</taxon>
        <taxon>Enterococcus</taxon>
    </lineage>
</organism>
<gene>
    <name evidence="6 10" type="primary">rpsN</name>
    <name evidence="12" type="ORF">EGM181_02480</name>
    <name evidence="11" type="ORF">GTI89_07120</name>
    <name evidence="8" type="ORF">HWH42_04170</name>
    <name evidence="10" type="ORF">P7E30_10030</name>
    <name evidence="9" type="ORF">QRX88_11235</name>
</gene>